<dbReference type="CDD" id="cd01530">
    <property type="entry name" value="Cdc25"/>
    <property type="match status" value="1"/>
</dbReference>
<evidence type="ECO:0000256" key="8">
    <source>
        <dbReference type="ARBA" id="ARBA00051722"/>
    </source>
</evidence>
<sequence length="917" mass="100619">MSHSIHELARSLRASDVVGVPDISAATCYIVRSCHAPKEANNGRGARGRIHFIFASRSSPADSLTLIDFFIVLCRYSRLSQVQLHTYCAPFLALVRPVVDFARLCFARTCCTNQLYRSPCSRVLNIPALTLLCFDVLRRQLPCSTYSCAPPTPVFNLRLFHYLTTCIPPPSASPLPVSIPSPSPPPSFIMRPIPSRHADVQQSPYSNKRQKRHISFNPLNSDDMQDYFAAPSDNVSSRFLAPPAAPMRKLSQRLAGAKKDDIDEFLSSDLELSFASTVSIHSPPRDSVALSPESEFEDSFAMDISPAIPRNLPPSRENNNLSAKPTTRPRALTSGARLFGRDVSNDSLSVPAPSSIKSSNSQGKRTQRSALPMEWMQYKYEQPAVAEPIAPVTAPSSPDAMDVDTSFNMGTVPAADPLSSPVPLSAAPTITGFNNLFFDSMSPSRDETPARLPKKRRSTSPVPSLGRRRADTIDSSPAPVSPSLLKLERMSKPMLSGLGEPSLGKRPRRPAFSAMVPPSQSSRSSHPSQDQENQPPKARLPPPRRAFSAMLPPNGFENSFSEESSFENSSPAQSYAKRQHVKTIRRCDGTDDFRPLTGATAMMMRDHDESPRTRSISQAMGNNLGGFGDNEAHGKILPCHRVREDGLMRINPQTLDMLLDGHFDSQILNFHVIDCRFDYEYNGGHIPGAVNINNTANLEEYLLSANIDKPVPSMSGEGAAKTILVFHCEFSVKRAPTFAKHLRSKDRALNNHNYPRIHYPEVYVLEGGYCQYYKESGPRCEPSGYVRMDDPHHAASRKEDLDQFRKGKFGRTKSYAYGEAMGLGSAGVQQSKRNTAPSGGPTQLFAAANAARTRRGGTGLGALPEDGHATQSEDEETDLGDSPCPPPNKTNMLKGRKMGRGPLIRAETYGPSRFGGY</sequence>
<dbReference type="PROSITE" id="PS50206">
    <property type="entry name" value="RHODANESE_3"/>
    <property type="match status" value="1"/>
</dbReference>
<dbReference type="SUPFAM" id="SSF52821">
    <property type="entry name" value="Rhodanese/Cell cycle control phosphatase"/>
    <property type="match status" value="1"/>
</dbReference>
<dbReference type="STRING" id="205917.A0A4Y9Z386"/>
<evidence type="ECO:0000256" key="7">
    <source>
        <dbReference type="ARBA" id="ARBA00023306"/>
    </source>
</evidence>
<comment type="caution">
    <text evidence="12">The sequence shown here is derived from an EMBL/GenBank/DDBJ whole genome shotgun (WGS) entry which is preliminary data.</text>
</comment>
<dbReference type="AlphaFoldDB" id="A0A4Y9Z386"/>
<evidence type="ECO:0000256" key="1">
    <source>
        <dbReference type="ARBA" id="ARBA00011065"/>
    </source>
</evidence>
<dbReference type="EC" id="3.1.3.48" evidence="2"/>
<evidence type="ECO:0000256" key="10">
    <source>
        <dbReference type="SAM" id="MobiDB-lite"/>
    </source>
</evidence>
<evidence type="ECO:0000256" key="6">
    <source>
        <dbReference type="ARBA" id="ARBA00022912"/>
    </source>
</evidence>
<feature type="domain" description="Rhodanese" evidence="11">
    <location>
        <begin position="669"/>
        <end position="781"/>
    </location>
</feature>
<dbReference type="GO" id="GO:0005737">
    <property type="term" value="C:cytoplasm"/>
    <property type="evidence" value="ECO:0007669"/>
    <property type="project" value="TreeGrafter"/>
</dbReference>
<keyword evidence="5" id="KW-0378">Hydrolase</keyword>
<dbReference type="GO" id="GO:0051301">
    <property type="term" value="P:cell division"/>
    <property type="evidence" value="ECO:0007669"/>
    <property type="project" value="UniProtKB-KW"/>
</dbReference>
<feature type="compositionally biased region" description="Polar residues" evidence="10">
    <location>
        <begin position="355"/>
        <end position="364"/>
    </location>
</feature>
<dbReference type="Gene3D" id="3.40.250.10">
    <property type="entry name" value="Rhodanese-like domain"/>
    <property type="match status" value="1"/>
</dbReference>
<evidence type="ECO:0000256" key="3">
    <source>
        <dbReference type="ARBA" id="ARBA00022618"/>
    </source>
</evidence>
<dbReference type="OrthoDB" id="26523at2759"/>
<dbReference type="FunFam" id="3.40.250.10:FF:000021">
    <property type="entry name" value="M-phase inducer phosphatase cdc-25.2"/>
    <property type="match status" value="1"/>
</dbReference>
<gene>
    <name evidence="12" type="ORF">EVG20_g3595</name>
</gene>
<reference evidence="12 13" key="1">
    <citation type="submission" date="2019-02" db="EMBL/GenBank/DDBJ databases">
        <title>Genome sequencing of the rare red list fungi Dentipellis fragilis.</title>
        <authorList>
            <person name="Buettner E."/>
            <person name="Kellner H."/>
        </authorList>
    </citation>
    <scope>NUCLEOTIDE SEQUENCE [LARGE SCALE GENOMIC DNA]</scope>
    <source>
        <strain evidence="12 13">DSM 105465</strain>
    </source>
</reference>
<organism evidence="12 13">
    <name type="scientific">Dentipellis fragilis</name>
    <dbReference type="NCBI Taxonomy" id="205917"/>
    <lineage>
        <taxon>Eukaryota</taxon>
        <taxon>Fungi</taxon>
        <taxon>Dikarya</taxon>
        <taxon>Basidiomycota</taxon>
        <taxon>Agaricomycotina</taxon>
        <taxon>Agaricomycetes</taxon>
        <taxon>Russulales</taxon>
        <taxon>Hericiaceae</taxon>
        <taxon>Dentipellis</taxon>
    </lineage>
</organism>
<comment type="similarity">
    <text evidence="1">Belongs to the MPI phosphatase family.</text>
</comment>
<evidence type="ECO:0000256" key="9">
    <source>
        <dbReference type="ARBA" id="ARBA00067190"/>
    </source>
</evidence>
<evidence type="ECO:0000313" key="13">
    <source>
        <dbReference type="Proteomes" id="UP000298327"/>
    </source>
</evidence>
<dbReference type="InterPro" id="IPR001763">
    <property type="entry name" value="Rhodanese-like_dom"/>
</dbReference>
<accession>A0A4Y9Z386</accession>
<dbReference type="GO" id="GO:0004725">
    <property type="term" value="F:protein tyrosine phosphatase activity"/>
    <property type="evidence" value="ECO:0007669"/>
    <property type="project" value="UniProtKB-EC"/>
</dbReference>
<keyword evidence="3" id="KW-0132">Cell division</keyword>
<keyword evidence="7" id="KW-0131">Cell cycle</keyword>
<dbReference type="GO" id="GO:0010971">
    <property type="term" value="P:positive regulation of G2/M transition of mitotic cell cycle"/>
    <property type="evidence" value="ECO:0007669"/>
    <property type="project" value="TreeGrafter"/>
</dbReference>
<dbReference type="GO" id="GO:0004792">
    <property type="term" value="F:thiosulfate-cyanide sulfurtransferase activity"/>
    <property type="evidence" value="ECO:0007669"/>
    <property type="project" value="InterPro"/>
</dbReference>
<feature type="compositionally biased region" description="Polar residues" evidence="10">
    <location>
        <begin position="316"/>
        <end position="325"/>
    </location>
</feature>
<feature type="region of interest" description="Disordered" evidence="10">
    <location>
        <begin position="305"/>
        <end position="368"/>
    </location>
</feature>
<dbReference type="InterPro" id="IPR036873">
    <property type="entry name" value="Rhodanese-like_dom_sf"/>
</dbReference>
<dbReference type="InterPro" id="IPR001307">
    <property type="entry name" value="Thiosulphate_STrfase_CS"/>
</dbReference>
<keyword evidence="4" id="KW-0498">Mitosis</keyword>
<keyword evidence="6" id="KW-0904">Protein phosphatase</keyword>
<dbReference type="GO" id="GO:0000086">
    <property type="term" value="P:G2/M transition of mitotic cell cycle"/>
    <property type="evidence" value="ECO:0007669"/>
    <property type="project" value="TreeGrafter"/>
</dbReference>
<feature type="compositionally biased region" description="Low complexity" evidence="10">
    <location>
        <begin position="517"/>
        <end position="537"/>
    </location>
</feature>
<dbReference type="Proteomes" id="UP000298327">
    <property type="component" value="Unassembled WGS sequence"/>
</dbReference>
<dbReference type="SMART" id="SM00450">
    <property type="entry name" value="RHOD"/>
    <property type="match status" value="1"/>
</dbReference>
<feature type="region of interest" description="Disordered" evidence="10">
    <location>
        <begin position="855"/>
        <end position="917"/>
    </location>
</feature>
<evidence type="ECO:0000256" key="2">
    <source>
        <dbReference type="ARBA" id="ARBA00013064"/>
    </source>
</evidence>
<dbReference type="PANTHER" id="PTHR10828">
    <property type="entry name" value="M-PHASE INDUCER PHOSPHATASE DUAL SPECIFICITY PHOSPHATASE CDC25"/>
    <property type="match status" value="1"/>
</dbReference>
<feature type="region of interest" description="Disordered" evidence="10">
    <location>
        <begin position="437"/>
        <end position="581"/>
    </location>
</feature>
<dbReference type="EMBL" id="SEOQ01000165">
    <property type="protein sequence ID" value="TFY68333.1"/>
    <property type="molecule type" value="Genomic_DNA"/>
</dbReference>
<dbReference type="PANTHER" id="PTHR10828:SF17">
    <property type="entry name" value="PROTEIN-TYROSINE-PHOSPHATASE"/>
    <property type="match status" value="1"/>
</dbReference>
<keyword evidence="13" id="KW-1185">Reference proteome</keyword>
<dbReference type="GO" id="GO:0110032">
    <property type="term" value="P:positive regulation of G2/MI transition of meiotic cell cycle"/>
    <property type="evidence" value="ECO:0007669"/>
    <property type="project" value="TreeGrafter"/>
</dbReference>
<evidence type="ECO:0000256" key="5">
    <source>
        <dbReference type="ARBA" id="ARBA00022801"/>
    </source>
</evidence>
<dbReference type="GO" id="GO:0005634">
    <property type="term" value="C:nucleus"/>
    <property type="evidence" value="ECO:0007669"/>
    <property type="project" value="TreeGrafter"/>
</dbReference>
<evidence type="ECO:0000256" key="4">
    <source>
        <dbReference type="ARBA" id="ARBA00022776"/>
    </source>
</evidence>
<dbReference type="Pfam" id="PF00581">
    <property type="entry name" value="Rhodanese"/>
    <property type="match status" value="1"/>
</dbReference>
<dbReference type="InterPro" id="IPR000751">
    <property type="entry name" value="MPI_Phosphatase"/>
</dbReference>
<name>A0A4Y9Z386_9AGAM</name>
<proteinExistence type="inferred from homology"/>
<comment type="catalytic activity">
    <reaction evidence="8">
        <text>O-phospho-L-tyrosyl-[protein] + H2O = L-tyrosyl-[protein] + phosphate</text>
        <dbReference type="Rhea" id="RHEA:10684"/>
        <dbReference type="Rhea" id="RHEA-COMP:10136"/>
        <dbReference type="Rhea" id="RHEA-COMP:20101"/>
        <dbReference type="ChEBI" id="CHEBI:15377"/>
        <dbReference type="ChEBI" id="CHEBI:43474"/>
        <dbReference type="ChEBI" id="CHEBI:46858"/>
        <dbReference type="ChEBI" id="CHEBI:61978"/>
        <dbReference type="EC" id="3.1.3.48"/>
    </reaction>
</comment>
<feature type="compositionally biased region" description="Low complexity" evidence="10">
    <location>
        <begin position="556"/>
        <end position="570"/>
    </location>
</feature>
<evidence type="ECO:0000259" key="11">
    <source>
        <dbReference type="PROSITE" id="PS50206"/>
    </source>
</evidence>
<evidence type="ECO:0000313" key="12">
    <source>
        <dbReference type="EMBL" id="TFY68333.1"/>
    </source>
</evidence>
<protein>
    <recommendedName>
        <fullName evidence="9">M-phase inducer phosphatase</fullName>
        <ecNumber evidence="2">3.1.3.48</ecNumber>
    </recommendedName>
</protein>
<dbReference type="PROSITE" id="PS00380">
    <property type="entry name" value="RHODANESE_1"/>
    <property type="match status" value="1"/>
</dbReference>